<feature type="compositionally biased region" description="Basic and acidic residues" evidence="4">
    <location>
        <begin position="907"/>
        <end position="926"/>
    </location>
</feature>
<dbReference type="PROSITE" id="PS51376">
    <property type="entry name" value="DBB"/>
    <property type="match status" value="1"/>
</dbReference>
<reference evidence="7" key="1">
    <citation type="submission" date="2015-11" db="EMBL/GenBank/DDBJ databases">
        <title>De novo transcriptome assembly of four potential Pierce s Disease insect vectors from Arizona vineyards.</title>
        <authorList>
            <person name="Tassone E.E."/>
        </authorList>
    </citation>
    <scope>NUCLEOTIDE SEQUENCE</scope>
</reference>
<evidence type="ECO:0000256" key="1">
    <source>
        <dbReference type="ARBA" id="ARBA00022723"/>
    </source>
</evidence>
<feature type="region of interest" description="Disordered" evidence="4">
    <location>
        <begin position="1084"/>
        <end position="1117"/>
    </location>
</feature>
<dbReference type="Pfam" id="PF14545">
    <property type="entry name" value="DBB"/>
    <property type="match status" value="1"/>
</dbReference>
<feature type="region of interest" description="Disordered" evidence="4">
    <location>
        <begin position="744"/>
        <end position="763"/>
    </location>
</feature>
<accession>A0A1B6LY88</accession>
<evidence type="ECO:0000256" key="2">
    <source>
        <dbReference type="ARBA" id="ARBA00022833"/>
    </source>
</evidence>
<dbReference type="GO" id="GO:0005104">
    <property type="term" value="F:fibroblast growth factor receptor binding"/>
    <property type="evidence" value="ECO:0007669"/>
    <property type="project" value="TreeGrafter"/>
</dbReference>
<feature type="domain" description="DBB" evidence="6">
    <location>
        <begin position="344"/>
        <end position="481"/>
    </location>
</feature>
<feature type="region of interest" description="Disordered" evidence="4">
    <location>
        <begin position="668"/>
        <end position="687"/>
    </location>
</feature>
<sequence>MAGRTMEAVDNPSYFTVPGGSKFSLLKRRGLGAGTGTCSPPLSPTSAFPPRRHSRTLLRSVSAQSDASLLILGNPRLCDLAPTHRPSASASASDLHPDDDGEVFLYPDGDARYYNLTAASRHEVGGRRRHSFGEFIRTSSSPISPQAPEPRKCHSSRKRCDKCSEKVTKGCELLDIVIVSSKASEASALWVSYLTTCFQQVAKERSRPPFKLLCVGIEDVLSGVTALSQHDAIFKARLQLVILCPVFLQCVEGGLTTAVRLNTLLQPGHVLAMLLGVTDDSITMQHRTALLCYDQWQRQVVKDQDPMFVGDFLGTAMDILSRSWQLQQAISQIHKDENKAHFSVLPKKIKVGQNKLLILLVDPLESTDNVQISIDKNGQKIEVPSFKKRNPYTLQFAVPATCLQVSMLVTVAVEKNGKTLGHRLVKCESRMRELDQLLRATDDPLQFMCQTLGISPGDKEQLDIFLAAAFQQNLPPHFNLLRPTGLRHHGSCEEYPTLLHFAARYGLEKLTWQLLECPGGEQASQLRNTCQLTPADIAEREGHSRLANTLKGFLQMTELSSMYSYLKGMSEKQANDLVLNFNSTNYLLPRPLNNTYSVPPTARPVLNTPPPNTSLPSSPHPHPYTNIDSYQIPPSPVSVNDNFVYNIPSFPLPLHSPLDNYQVPGQAIPYNPPTPPTPSSPLDALPPGGYMDMQSSTNGSGVGSANKLRRKMNLHLPQHEYHNCPSELQDLYFHSADDILSCQGGNGNRHRNSSHSSNSGKSSIVSAQDELAEIINDFKNNVFTIAEVEKLVESWQNRHDVQQSFKDKQKQLNEMREEYEKIQQSMKEHMKRATPFERIRKFFTRSKTKNCTGDCKSKQMSLSSSSPTAASVSHRPASSLSLQSSCSSTSSGRMSTGSGTSLGDSGTHSDSDDRKASEVSRHDLRSKMMSGRLYTEIPQRDVSKHKEEGEGENQRLLECTSSGSGIIKPSYLHRSNSLIQENTIEEEVDENCKSPQEQASLETTAVSSHGEKEIAIVDVHNIPCDAHEGKTEAIEDVRANKLPLPPDSNLYNDKVSSHAQSEEDKLETMIKATEELIIIEDGDDIDKDRNQPSTCQHDIEPETKDESDVGNPAQMESPKGFVKSIVNFIETENSFNAFDEVDDVCEHILEEAETEVVFELPDYVNITSPPIPPRPACENLSIETQ</sequence>
<feature type="compositionally biased region" description="Pro residues" evidence="4">
    <location>
        <begin position="670"/>
        <end position="679"/>
    </location>
</feature>
<feature type="coiled-coil region" evidence="3">
    <location>
        <begin position="798"/>
        <end position="832"/>
    </location>
</feature>
<dbReference type="GO" id="GO:0005829">
    <property type="term" value="C:cytosol"/>
    <property type="evidence" value="ECO:0007669"/>
    <property type="project" value="TreeGrafter"/>
</dbReference>
<dbReference type="GO" id="GO:0005068">
    <property type="term" value="F:transmembrane receptor protein tyrosine kinase adaptor activity"/>
    <property type="evidence" value="ECO:0007669"/>
    <property type="project" value="TreeGrafter"/>
</dbReference>
<evidence type="ECO:0000256" key="3">
    <source>
        <dbReference type="SAM" id="Coils"/>
    </source>
</evidence>
<feature type="region of interest" description="Disordered" evidence="4">
    <location>
        <begin position="850"/>
        <end position="953"/>
    </location>
</feature>
<keyword evidence="2" id="KW-0862">Zinc</keyword>
<proteinExistence type="predicted"/>
<evidence type="ECO:0000256" key="4">
    <source>
        <dbReference type="SAM" id="MobiDB-lite"/>
    </source>
</evidence>
<dbReference type="PANTHER" id="PTHR16267:SF11">
    <property type="entry name" value="STUMPS, ISOFORM E"/>
    <property type="match status" value="1"/>
</dbReference>
<keyword evidence="1" id="KW-0479">Metal-binding</keyword>
<dbReference type="InterPro" id="IPR017893">
    <property type="entry name" value="DBB_domain"/>
</dbReference>
<feature type="compositionally biased region" description="Low complexity" evidence="4">
    <location>
        <begin position="861"/>
        <end position="906"/>
    </location>
</feature>
<evidence type="ECO:0000313" key="7">
    <source>
        <dbReference type="EMBL" id="JAT28658.1"/>
    </source>
</evidence>
<evidence type="ECO:0008006" key="8">
    <source>
        <dbReference type="Google" id="ProtNLM"/>
    </source>
</evidence>
<name>A0A1B6LY88_9HEMI</name>
<dbReference type="SMART" id="SM01282">
    <property type="entry name" value="DBB"/>
    <property type="match status" value="1"/>
</dbReference>
<keyword evidence="3" id="KW-0175">Coiled coil</keyword>
<dbReference type="GO" id="GO:0003677">
    <property type="term" value="F:DNA binding"/>
    <property type="evidence" value="ECO:0007669"/>
    <property type="project" value="InterPro"/>
</dbReference>
<gene>
    <name evidence="7" type="ORF">g.13064</name>
</gene>
<dbReference type="PANTHER" id="PTHR16267">
    <property type="entry name" value="BANK1/PIK3AP1 FAMILY MEMBER"/>
    <property type="match status" value="1"/>
</dbReference>
<evidence type="ECO:0000259" key="5">
    <source>
        <dbReference type="PROSITE" id="PS50064"/>
    </source>
</evidence>
<dbReference type="PROSITE" id="PS50064">
    <property type="entry name" value="ZF_PARP_2"/>
    <property type="match status" value="1"/>
</dbReference>
<dbReference type="GO" id="GO:0008270">
    <property type="term" value="F:zinc ion binding"/>
    <property type="evidence" value="ECO:0007669"/>
    <property type="project" value="InterPro"/>
</dbReference>
<dbReference type="AlphaFoldDB" id="A0A1B6LY88"/>
<dbReference type="InterPro" id="IPR052446">
    <property type="entry name" value="B-cell_PI3K-Signaling_Adptrs"/>
</dbReference>
<feature type="compositionally biased region" description="Basic and acidic residues" evidence="4">
    <location>
        <begin position="1097"/>
        <end position="1107"/>
    </location>
</feature>
<feature type="compositionally biased region" description="Low complexity" evidence="4">
    <location>
        <begin position="754"/>
        <end position="763"/>
    </location>
</feature>
<evidence type="ECO:0000259" key="6">
    <source>
        <dbReference type="PROSITE" id="PS51376"/>
    </source>
</evidence>
<dbReference type="EMBL" id="GEBQ01011319">
    <property type="protein sequence ID" value="JAT28658.1"/>
    <property type="molecule type" value="Transcribed_RNA"/>
</dbReference>
<feature type="region of interest" description="Disordered" evidence="4">
    <location>
        <begin position="1044"/>
        <end position="1064"/>
    </location>
</feature>
<dbReference type="Gene3D" id="3.40.50.10140">
    <property type="entry name" value="Toll/interleukin-1 receptor homology (TIR) domain"/>
    <property type="match status" value="1"/>
</dbReference>
<protein>
    <recommendedName>
        <fullName evidence="8">DBB domain-containing protein</fullName>
    </recommendedName>
</protein>
<feature type="compositionally biased region" description="Basic and acidic residues" evidence="4">
    <location>
        <begin position="938"/>
        <end position="953"/>
    </location>
</feature>
<dbReference type="InterPro" id="IPR001510">
    <property type="entry name" value="Znf_PARP"/>
</dbReference>
<dbReference type="InterPro" id="IPR035897">
    <property type="entry name" value="Toll_tir_struct_dom_sf"/>
</dbReference>
<organism evidence="7">
    <name type="scientific">Graphocephala atropunctata</name>
    <dbReference type="NCBI Taxonomy" id="36148"/>
    <lineage>
        <taxon>Eukaryota</taxon>
        <taxon>Metazoa</taxon>
        <taxon>Ecdysozoa</taxon>
        <taxon>Arthropoda</taxon>
        <taxon>Hexapoda</taxon>
        <taxon>Insecta</taxon>
        <taxon>Pterygota</taxon>
        <taxon>Neoptera</taxon>
        <taxon>Paraneoptera</taxon>
        <taxon>Hemiptera</taxon>
        <taxon>Auchenorrhyncha</taxon>
        <taxon>Membracoidea</taxon>
        <taxon>Cicadellidae</taxon>
        <taxon>Cicadellinae</taxon>
        <taxon>Cicadellini</taxon>
        <taxon>Graphocephala</taxon>
    </lineage>
</organism>
<feature type="domain" description="PARP-type" evidence="5">
    <location>
        <begin position="155"/>
        <end position="231"/>
    </location>
</feature>